<dbReference type="InterPro" id="IPR008978">
    <property type="entry name" value="HSP20-like_chaperone"/>
</dbReference>
<dbReference type="PROSITE" id="PS01031">
    <property type="entry name" value="SHSP"/>
    <property type="match status" value="1"/>
</dbReference>
<dbReference type="OrthoDB" id="327485at2"/>
<gene>
    <name evidence="4" type="ORF">EXM22_16870</name>
</gene>
<comment type="similarity">
    <text evidence="1 2">Belongs to the small heat shock protein (HSP20) family.</text>
</comment>
<dbReference type="InterPro" id="IPR031107">
    <property type="entry name" value="Small_HSP"/>
</dbReference>
<reference evidence="4 5" key="1">
    <citation type="submission" date="2019-02" db="EMBL/GenBank/DDBJ databases">
        <title>Complete Genome Sequence and Methylome Analysis of free living Spirochaetas.</title>
        <authorList>
            <person name="Fomenkov A."/>
            <person name="Dubinina G."/>
            <person name="Leshcheva N."/>
            <person name="Mikheeva N."/>
            <person name="Grabovich M."/>
            <person name="Vincze T."/>
            <person name="Roberts R.J."/>
        </authorList>
    </citation>
    <scope>NUCLEOTIDE SEQUENCE [LARGE SCALE GENOMIC DNA]</scope>
    <source>
        <strain evidence="4 5">K2</strain>
    </source>
</reference>
<protein>
    <submittedName>
        <fullName evidence="4">Hsp20/alpha crystallin family protein</fullName>
    </submittedName>
</protein>
<dbReference type="EMBL" id="CP036150">
    <property type="protein sequence ID" value="QEN09570.1"/>
    <property type="molecule type" value="Genomic_DNA"/>
</dbReference>
<evidence type="ECO:0000256" key="1">
    <source>
        <dbReference type="PROSITE-ProRule" id="PRU00285"/>
    </source>
</evidence>
<dbReference type="Gene3D" id="2.60.40.790">
    <property type="match status" value="1"/>
</dbReference>
<evidence type="ECO:0000313" key="5">
    <source>
        <dbReference type="Proteomes" id="UP000324209"/>
    </source>
</evidence>
<dbReference type="CDD" id="cd06464">
    <property type="entry name" value="ACD_sHsps-like"/>
    <property type="match status" value="1"/>
</dbReference>
<accession>A0A5C1QRG9</accession>
<proteinExistence type="inferred from homology"/>
<dbReference type="PANTHER" id="PTHR11527">
    <property type="entry name" value="HEAT-SHOCK PROTEIN 20 FAMILY MEMBER"/>
    <property type="match status" value="1"/>
</dbReference>
<dbReference type="Pfam" id="PF00011">
    <property type="entry name" value="HSP20"/>
    <property type="match status" value="1"/>
</dbReference>
<evidence type="ECO:0000259" key="3">
    <source>
        <dbReference type="PROSITE" id="PS01031"/>
    </source>
</evidence>
<dbReference type="SUPFAM" id="SSF49764">
    <property type="entry name" value="HSP20-like chaperones"/>
    <property type="match status" value="1"/>
</dbReference>
<sequence length="139" mass="16214">MTNMIVRNRVQGNPWKEMDKIWDSLYKPVQPTPRQPVVDIKNEESRVILKAELPGFGPEDIDIQVKENLLTVQAFKKIEIKDETKDEIREEKEVTFEKSFILPEDLNRDNFEAEMKNGLLTLILPRNEKPAPRTIKVKG</sequence>
<keyword evidence="5" id="KW-1185">Reference proteome</keyword>
<evidence type="ECO:0000313" key="4">
    <source>
        <dbReference type="EMBL" id="QEN09570.1"/>
    </source>
</evidence>
<dbReference type="RefSeq" id="WP_149487644.1">
    <property type="nucleotide sequence ID" value="NZ_CP036150.1"/>
</dbReference>
<dbReference type="KEGG" id="ock:EXM22_16870"/>
<dbReference type="InterPro" id="IPR002068">
    <property type="entry name" value="A-crystallin/Hsp20_dom"/>
</dbReference>
<organism evidence="4 5">
    <name type="scientific">Oceanispirochaeta crateris</name>
    <dbReference type="NCBI Taxonomy" id="2518645"/>
    <lineage>
        <taxon>Bacteria</taxon>
        <taxon>Pseudomonadati</taxon>
        <taxon>Spirochaetota</taxon>
        <taxon>Spirochaetia</taxon>
        <taxon>Spirochaetales</taxon>
        <taxon>Spirochaetaceae</taxon>
        <taxon>Oceanispirochaeta</taxon>
    </lineage>
</organism>
<evidence type="ECO:0000256" key="2">
    <source>
        <dbReference type="RuleBase" id="RU003616"/>
    </source>
</evidence>
<feature type="domain" description="SHSP" evidence="3">
    <location>
        <begin position="28"/>
        <end position="139"/>
    </location>
</feature>
<name>A0A5C1QRG9_9SPIO</name>
<dbReference type="Proteomes" id="UP000324209">
    <property type="component" value="Chromosome"/>
</dbReference>
<dbReference type="AlphaFoldDB" id="A0A5C1QRG9"/>